<dbReference type="GO" id="GO:0030983">
    <property type="term" value="F:mismatched DNA binding"/>
    <property type="evidence" value="ECO:0007669"/>
    <property type="project" value="InterPro"/>
</dbReference>
<reference evidence="8" key="1">
    <citation type="journal article" date="2018" name="Nat. Commun.">
        <title>Strobilurin biosynthesis in Basidiomycete fungi.</title>
        <authorList>
            <person name="Nofiani R."/>
            <person name="de Mattos-Shipley K."/>
            <person name="Lebe K.E."/>
            <person name="Han L.C."/>
            <person name="Iqbal Z."/>
            <person name="Bailey A.M."/>
            <person name="Willis C.L."/>
            <person name="Simpson T.J."/>
            <person name="Cox R.J."/>
        </authorList>
    </citation>
    <scope>NUCLEOTIDE SEQUENCE</scope>
</reference>
<dbReference type="SMART" id="SM01340">
    <property type="entry name" value="DNA_mis_repair"/>
    <property type="match status" value="1"/>
</dbReference>
<feature type="compositionally biased region" description="Basic residues" evidence="6">
    <location>
        <begin position="406"/>
        <end position="415"/>
    </location>
</feature>
<dbReference type="FunFam" id="3.30.230.10:FF:000014">
    <property type="entry name" value="DNA mismatch repair protein Mlh1"/>
    <property type="match status" value="1"/>
</dbReference>
<keyword evidence="4" id="KW-0234">DNA repair</keyword>
<feature type="compositionally biased region" description="Polar residues" evidence="6">
    <location>
        <begin position="430"/>
        <end position="440"/>
    </location>
</feature>
<dbReference type="GO" id="GO:0140664">
    <property type="term" value="F:ATP-dependent DNA damage sensor activity"/>
    <property type="evidence" value="ECO:0007669"/>
    <property type="project" value="InterPro"/>
</dbReference>
<dbReference type="InterPro" id="IPR014721">
    <property type="entry name" value="Ribsml_uS5_D2-typ_fold_subgr"/>
</dbReference>
<dbReference type="PANTHER" id="PTHR10073">
    <property type="entry name" value="DNA MISMATCH REPAIR PROTEIN MLH, PMS, MUTL"/>
    <property type="match status" value="1"/>
</dbReference>
<dbReference type="Pfam" id="PF16413">
    <property type="entry name" value="Mlh1_C"/>
    <property type="match status" value="1"/>
</dbReference>
<dbReference type="Gene3D" id="3.30.565.10">
    <property type="entry name" value="Histidine kinase-like ATPase, C-terminal domain"/>
    <property type="match status" value="1"/>
</dbReference>
<dbReference type="PROSITE" id="PS00058">
    <property type="entry name" value="DNA_MISMATCH_REPAIR_1"/>
    <property type="match status" value="1"/>
</dbReference>
<name>A0A3B1EFQ3_STRTC</name>
<dbReference type="InterPro" id="IPR020568">
    <property type="entry name" value="Ribosomal_Su5_D2-typ_SF"/>
</dbReference>
<feature type="compositionally biased region" description="Basic and acidic residues" evidence="6">
    <location>
        <begin position="441"/>
        <end position="450"/>
    </location>
</feature>
<dbReference type="AlphaFoldDB" id="A0A3B1EFQ3"/>
<dbReference type="InterPro" id="IPR032189">
    <property type="entry name" value="Mlh1_C"/>
</dbReference>
<comment type="similarity">
    <text evidence="2">Belongs to the DNA mismatch repair MutL/HexB family.</text>
</comment>
<evidence type="ECO:0000313" key="8">
    <source>
        <dbReference type="EMBL" id="ATV82123.2"/>
    </source>
</evidence>
<dbReference type="InterPro" id="IPR002099">
    <property type="entry name" value="MutL/Mlh/PMS"/>
</dbReference>
<evidence type="ECO:0000259" key="7">
    <source>
        <dbReference type="SMART" id="SM01340"/>
    </source>
</evidence>
<keyword evidence="5" id="KW-0539">Nucleus</keyword>
<evidence type="ECO:0000256" key="2">
    <source>
        <dbReference type="ARBA" id="ARBA00006082"/>
    </source>
</evidence>
<dbReference type="PANTHER" id="PTHR10073:SF12">
    <property type="entry name" value="DNA MISMATCH REPAIR PROTEIN MLH1"/>
    <property type="match status" value="1"/>
</dbReference>
<keyword evidence="3" id="KW-0227">DNA damage</keyword>
<evidence type="ECO:0000256" key="5">
    <source>
        <dbReference type="ARBA" id="ARBA00023242"/>
    </source>
</evidence>
<dbReference type="InterPro" id="IPR038973">
    <property type="entry name" value="MutL/Mlh/Pms-like"/>
</dbReference>
<feature type="domain" description="DNA mismatch repair protein S5" evidence="7">
    <location>
        <begin position="226"/>
        <end position="350"/>
    </location>
</feature>
<dbReference type="InterPro" id="IPR036890">
    <property type="entry name" value="HATPase_C_sf"/>
</dbReference>
<dbReference type="InterPro" id="IPR013507">
    <property type="entry name" value="DNA_mismatch_S5_2-like"/>
</dbReference>
<dbReference type="SUPFAM" id="SSF54211">
    <property type="entry name" value="Ribosomal protein S5 domain 2-like"/>
    <property type="match status" value="1"/>
</dbReference>
<evidence type="ECO:0000256" key="3">
    <source>
        <dbReference type="ARBA" id="ARBA00022763"/>
    </source>
</evidence>
<feature type="region of interest" description="Disordered" evidence="6">
    <location>
        <begin position="369"/>
        <end position="450"/>
    </location>
</feature>
<dbReference type="Pfam" id="PF01119">
    <property type="entry name" value="DNA_mis_repair"/>
    <property type="match status" value="1"/>
</dbReference>
<dbReference type="NCBIfam" id="TIGR00585">
    <property type="entry name" value="mutl"/>
    <property type="match status" value="1"/>
</dbReference>
<dbReference type="SUPFAM" id="SSF55874">
    <property type="entry name" value="ATPase domain of HSP90 chaperone/DNA topoisomerase II/histidine kinase"/>
    <property type="match status" value="1"/>
</dbReference>
<dbReference type="FunFam" id="3.30.565.10:FF:000109">
    <property type="entry name" value="Related to MLH1-DNA mismatch repair protein"/>
    <property type="match status" value="1"/>
</dbReference>
<evidence type="ECO:0000256" key="6">
    <source>
        <dbReference type="SAM" id="MobiDB-lite"/>
    </source>
</evidence>
<proteinExistence type="inferred from homology"/>
<accession>A0A3B1EFQ3</accession>
<comment type="subcellular location">
    <subcellularLocation>
        <location evidence="1">Nucleus</location>
    </subcellularLocation>
</comment>
<dbReference type="GO" id="GO:0006298">
    <property type="term" value="P:mismatch repair"/>
    <property type="evidence" value="ECO:0007669"/>
    <property type="project" value="InterPro"/>
</dbReference>
<dbReference type="InterPro" id="IPR014762">
    <property type="entry name" value="DNA_mismatch_repair_CS"/>
</dbReference>
<evidence type="ECO:0000256" key="4">
    <source>
        <dbReference type="ARBA" id="ARBA00023204"/>
    </source>
</evidence>
<protein>
    <submittedName>
        <fullName evidence="8">DNA mismatch protein</fullName>
    </submittedName>
</protein>
<dbReference type="Gene3D" id="3.30.230.10">
    <property type="match status" value="1"/>
</dbReference>
<dbReference type="GO" id="GO:0061982">
    <property type="term" value="P:meiosis I cell cycle process"/>
    <property type="evidence" value="ECO:0007669"/>
    <property type="project" value="UniProtKB-ARBA"/>
</dbReference>
<dbReference type="GO" id="GO:0032389">
    <property type="term" value="C:MutLalpha complex"/>
    <property type="evidence" value="ECO:0007669"/>
    <property type="project" value="TreeGrafter"/>
</dbReference>
<evidence type="ECO:0000256" key="1">
    <source>
        <dbReference type="ARBA" id="ARBA00004123"/>
    </source>
</evidence>
<sequence>MGETISDPLPIRRLQETLINRIAAGEVIHRPASALKELLENCLDAGATSIRVTVKDGGLKLLQIQDNGCGIRRADLPILAERFTTSKLTSFSDLSKIATYGFRGEALASMSHVSHLSVVTKTKTETCAWKASYSYGKLVETQPGQTPDPKPCAGNDGTTITIEDLFYNTPTRLSALRSPAEEYSRILDVLTKYAIHNPGVAFICKKAGTAAPDLSTPSSSSTTQAIGMLYGHSIAKELLSTETSSSTEPDTAEFWRAEVHFTNANYQSKKTIFLLFINHRLVESSRMKRALEATYNGVLPKGSFPFIYLSLVLDPRSVDVNVHPTKKEVHFLNEEAISEQIADALLQTLTSKGQSRVFQYQTLLTGADTDRVTSKKRKGKEPERDPDLGTEGTLEPNSTQEESRKKVSSHLKVRTSLKDRTLDSMFPVMNPSQMEGSSSSRDVEKTEAAQSRDIRESECILTSVLNLRNATIKGKHRALTEILERHTFVGIVDVNQCLSLLQHSTHLYLVNHAALGEELFYQLGLRQFGNMSKLKLEPPPPLKALVTIAVQAEQLPDKTPLNKDQIIDRIVNIIMSRRDMLSEYFSLTITSDGFVASLPLLLRDYTPNLDKVPSFLMRLGPQVDWTSEQECFRTFLRELARFYVPGPVAPFDPSGPQAQSQEQQQQERAERWQIEHVVFPCMKRYLHAPKSLLDNDVVQVANLPDLYKVFERC</sequence>
<dbReference type="GO" id="GO:0005524">
    <property type="term" value="F:ATP binding"/>
    <property type="evidence" value="ECO:0007669"/>
    <property type="project" value="InterPro"/>
</dbReference>
<dbReference type="EMBL" id="KY070339">
    <property type="protein sequence ID" value="ATV82123.2"/>
    <property type="molecule type" value="Genomic_DNA"/>
</dbReference>
<dbReference type="CDD" id="cd16926">
    <property type="entry name" value="HATPase_MutL-MLH-PMS-like"/>
    <property type="match status" value="1"/>
</dbReference>
<dbReference type="Pfam" id="PF13589">
    <property type="entry name" value="HATPase_c_3"/>
    <property type="match status" value="1"/>
</dbReference>
<dbReference type="GO" id="GO:0016887">
    <property type="term" value="F:ATP hydrolysis activity"/>
    <property type="evidence" value="ECO:0007669"/>
    <property type="project" value="InterPro"/>
</dbReference>
<organism evidence="8">
    <name type="scientific">Strobilurus tenacellus</name>
    <dbReference type="NCBI Taxonomy" id="41251"/>
    <lineage>
        <taxon>Eukaryota</taxon>
        <taxon>Fungi</taxon>
        <taxon>Dikarya</taxon>
        <taxon>Basidiomycota</taxon>
        <taxon>Agaricomycotina</taxon>
        <taxon>Agaricomycetes</taxon>
        <taxon>Agaricomycetidae</taxon>
        <taxon>Agaricales</taxon>
        <taxon>Marasmiineae</taxon>
        <taxon>Physalacriaceae</taxon>
        <taxon>Strobilurus</taxon>
    </lineage>
</organism>